<dbReference type="Proteomes" id="UP000828390">
    <property type="component" value="Unassembled WGS sequence"/>
</dbReference>
<feature type="region of interest" description="Disordered" evidence="1">
    <location>
        <begin position="34"/>
        <end position="59"/>
    </location>
</feature>
<sequence length="112" mass="12786">MELRSRQLPDTLSRPPFMAEQREQNELFDDVAFEPTPRSRSAPNAPTGLDTTNKVGFPPVPQLNQADLDEEARDFAGDRLFASIPQRGRDNPRQPEMPILRIKIPQRPMYEG</sequence>
<feature type="region of interest" description="Disordered" evidence="1">
    <location>
        <begin position="81"/>
        <end position="112"/>
    </location>
</feature>
<evidence type="ECO:0000313" key="2">
    <source>
        <dbReference type="EMBL" id="KAH3799681.1"/>
    </source>
</evidence>
<gene>
    <name evidence="2" type="ORF">DPMN_153293</name>
</gene>
<keyword evidence="3" id="KW-1185">Reference proteome</keyword>
<feature type="compositionally biased region" description="Polar residues" evidence="1">
    <location>
        <begin position="38"/>
        <end position="54"/>
    </location>
</feature>
<name>A0A9D4FKI9_DREPO</name>
<evidence type="ECO:0000313" key="3">
    <source>
        <dbReference type="Proteomes" id="UP000828390"/>
    </source>
</evidence>
<reference evidence="2" key="1">
    <citation type="journal article" date="2019" name="bioRxiv">
        <title>The Genome of the Zebra Mussel, Dreissena polymorpha: A Resource for Invasive Species Research.</title>
        <authorList>
            <person name="McCartney M.A."/>
            <person name="Auch B."/>
            <person name="Kono T."/>
            <person name="Mallez S."/>
            <person name="Zhang Y."/>
            <person name="Obille A."/>
            <person name="Becker A."/>
            <person name="Abrahante J.E."/>
            <person name="Garbe J."/>
            <person name="Badalamenti J.P."/>
            <person name="Herman A."/>
            <person name="Mangelson H."/>
            <person name="Liachko I."/>
            <person name="Sullivan S."/>
            <person name="Sone E.D."/>
            <person name="Koren S."/>
            <person name="Silverstein K.A.T."/>
            <person name="Beckman K.B."/>
            <person name="Gohl D.M."/>
        </authorList>
    </citation>
    <scope>NUCLEOTIDE SEQUENCE</scope>
    <source>
        <strain evidence="2">Duluth1</strain>
        <tissue evidence="2">Whole animal</tissue>
    </source>
</reference>
<accession>A0A9D4FKI9</accession>
<dbReference type="AlphaFoldDB" id="A0A9D4FKI9"/>
<proteinExistence type="predicted"/>
<comment type="caution">
    <text evidence="2">The sequence shown here is derived from an EMBL/GenBank/DDBJ whole genome shotgun (WGS) entry which is preliminary data.</text>
</comment>
<protein>
    <submittedName>
        <fullName evidence="2">Uncharacterized protein</fullName>
    </submittedName>
</protein>
<organism evidence="2 3">
    <name type="scientific">Dreissena polymorpha</name>
    <name type="common">Zebra mussel</name>
    <name type="synonym">Mytilus polymorpha</name>
    <dbReference type="NCBI Taxonomy" id="45954"/>
    <lineage>
        <taxon>Eukaryota</taxon>
        <taxon>Metazoa</taxon>
        <taxon>Spiralia</taxon>
        <taxon>Lophotrochozoa</taxon>
        <taxon>Mollusca</taxon>
        <taxon>Bivalvia</taxon>
        <taxon>Autobranchia</taxon>
        <taxon>Heteroconchia</taxon>
        <taxon>Euheterodonta</taxon>
        <taxon>Imparidentia</taxon>
        <taxon>Neoheterodontei</taxon>
        <taxon>Myida</taxon>
        <taxon>Dreissenoidea</taxon>
        <taxon>Dreissenidae</taxon>
        <taxon>Dreissena</taxon>
    </lineage>
</organism>
<reference evidence="2" key="2">
    <citation type="submission" date="2020-11" db="EMBL/GenBank/DDBJ databases">
        <authorList>
            <person name="McCartney M.A."/>
            <person name="Auch B."/>
            <person name="Kono T."/>
            <person name="Mallez S."/>
            <person name="Becker A."/>
            <person name="Gohl D.M."/>
            <person name="Silverstein K.A.T."/>
            <person name="Koren S."/>
            <person name="Bechman K.B."/>
            <person name="Herman A."/>
            <person name="Abrahante J.E."/>
            <person name="Garbe J."/>
        </authorList>
    </citation>
    <scope>NUCLEOTIDE SEQUENCE</scope>
    <source>
        <strain evidence="2">Duluth1</strain>
        <tissue evidence="2">Whole animal</tissue>
    </source>
</reference>
<dbReference type="EMBL" id="JAIWYP010000007">
    <property type="protein sequence ID" value="KAH3799681.1"/>
    <property type="molecule type" value="Genomic_DNA"/>
</dbReference>
<evidence type="ECO:0000256" key="1">
    <source>
        <dbReference type="SAM" id="MobiDB-lite"/>
    </source>
</evidence>